<organism evidence="1">
    <name type="scientific">Candidatus Nitrosarchaeum limnium SFB1</name>
    <dbReference type="NCBI Taxonomy" id="886738"/>
    <lineage>
        <taxon>Archaea</taxon>
        <taxon>Nitrososphaerota</taxon>
        <taxon>Nitrososphaeria</taxon>
        <taxon>Nitrosopumilales</taxon>
        <taxon>Nitrosopumilaceae</taxon>
        <taxon>Nitrosarchaeum</taxon>
    </lineage>
</organism>
<dbReference type="HOGENOM" id="CLU_2949100_0_0_2"/>
<proteinExistence type="predicted"/>
<protein>
    <submittedName>
        <fullName evidence="1">Uncharacterized protein</fullName>
    </submittedName>
</protein>
<dbReference type="AlphaFoldDB" id="F3KJ67"/>
<dbReference type="EMBL" id="AEGP01000028">
    <property type="protein sequence ID" value="EGG42595.1"/>
    <property type="molecule type" value="Genomic_DNA"/>
</dbReference>
<accession>F3KJ67</accession>
<reference evidence="1" key="1">
    <citation type="journal article" date="2011" name="PLoS ONE">
        <title>Genome of a low-salinity ammonia-oxidizing archaeon determined by single-cell and metagenomic analysis.</title>
        <authorList>
            <person name="Blainey P.C."/>
            <person name="Mosier A.C."/>
            <person name="Potanina A."/>
            <person name="Francis C.A."/>
            <person name="Quake S.R."/>
        </authorList>
    </citation>
    <scope>NUCLEOTIDE SEQUENCE [LARGE SCALE GENOMIC DNA]</scope>
    <source>
        <strain evidence="1">SFB1</strain>
    </source>
</reference>
<gene>
    <name evidence="1" type="ORF">Nlim_0523</name>
</gene>
<sequence length="59" mass="6363">MIVVAAFIITAVFVGYHASQESQEKMSEGHSVPSLVSSLSNHAKQTASSLFIITHSFQI</sequence>
<dbReference type="STRING" id="886738.Nlim_0523"/>
<name>F3KJ67_9ARCH</name>
<comment type="caution">
    <text evidence="1">The sequence shown here is derived from an EMBL/GenBank/DDBJ whole genome shotgun (WGS) entry which is preliminary data.</text>
</comment>
<dbReference type="Proteomes" id="UP000004348">
    <property type="component" value="Chromosome"/>
</dbReference>
<evidence type="ECO:0000313" key="1">
    <source>
        <dbReference type="EMBL" id="EGG42595.1"/>
    </source>
</evidence>